<dbReference type="GO" id="GO:0005764">
    <property type="term" value="C:lysosome"/>
    <property type="evidence" value="ECO:0007669"/>
    <property type="project" value="TreeGrafter"/>
</dbReference>
<comment type="similarity">
    <text evidence="2">Belongs to the glycosyl hydrolase 20 family.</text>
</comment>
<evidence type="ECO:0000313" key="14">
    <source>
        <dbReference type="Proteomes" id="UP000663870"/>
    </source>
</evidence>
<dbReference type="Pfam" id="PF14845">
    <property type="entry name" value="Glycohydro_20b2"/>
    <property type="match status" value="1"/>
</dbReference>
<dbReference type="Pfam" id="PF00728">
    <property type="entry name" value="Glyco_hydro_20"/>
    <property type="match status" value="1"/>
</dbReference>
<dbReference type="PANTHER" id="PTHR22600:SF21">
    <property type="entry name" value="BETA-HEXOSAMINIDASE A"/>
    <property type="match status" value="1"/>
</dbReference>
<dbReference type="InterPro" id="IPR029019">
    <property type="entry name" value="HEX_eukaryotic_N"/>
</dbReference>
<dbReference type="Gene3D" id="3.30.379.10">
    <property type="entry name" value="Chitobiase/beta-hexosaminidase domain 2-like"/>
    <property type="match status" value="1"/>
</dbReference>
<dbReference type="SUPFAM" id="SSF51445">
    <property type="entry name" value="(Trans)glycosidases"/>
    <property type="match status" value="1"/>
</dbReference>
<feature type="domain" description="Glycoside hydrolase family 20 catalytic" evidence="9">
    <location>
        <begin position="181"/>
        <end position="488"/>
    </location>
</feature>
<evidence type="ECO:0000256" key="3">
    <source>
        <dbReference type="ARBA" id="ARBA00012663"/>
    </source>
</evidence>
<evidence type="ECO:0000313" key="11">
    <source>
        <dbReference type="EMBL" id="CAF1163938.1"/>
    </source>
</evidence>
<protein>
    <recommendedName>
        <fullName evidence="3">beta-N-acetylhexosaminidase</fullName>
        <ecNumber evidence="3">3.2.1.52</ecNumber>
    </recommendedName>
</protein>
<keyword evidence="8" id="KW-0812">Transmembrane</keyword>
<keyword evidence="4" id="KW-0378">Hydrolase</keyword>
<dbReference type="EC" id="3.2.1.52" evidence="3"/>
<keyword evidence="14" id="KW-1185">Reference proteome</keyword>
<accession>A0A814TP14</accession>
<evidence type="ECO:0000256" key="4">
    <source>
        <dbReference type="ARBA" id="ARBA00022801"/>
    </source>
</evidence>
<keyword evidence="8" id="KW-1133">Transmembrane helix</keyword>
<evidence type="ECO:0000259" key="10">
    <source>
        <dbReference type="Pfam" id="PF14845"/>
    </source>
</evidence>
<dbReference type="PRINTS" id="PR00738">
    <property type="entry name" value="GLHYDRLASE20"/>
</dbReference>
<dbReference type="GO" id="GO:0005975">
    <property type="term" value="P:carbohydrate metabolic process"/>
    <property type="evidence" value="ECO:0007669"/>
    <property type="project" value="InterPro"/>
</dbReference>
<feature type="transmembrane region" description="Helical" evidence="8">
    <location>
        <begin position="7"/>
        <end position="28"/>
    </location>
</feature>
<keyword evidence="8" id="KW-0472">Membrane</keyword>
<comment type="caution">
    <text evidence="11">The sequence shown here is derived from an EMBL/GenBank/DDBJ whole genome shotgun (WGS) entry which is preliminary data.</text>
</comment>
<comment type="catalytic activity">
    <reaction evidence="1">
        <text>Hydrolysis of terminal non-reducing N-acetyl-D-hexosamine residues in N-acetyl-beta-D-hexosaminides.</text>
        <dbReference type="EC" id="3.2.1.52"/>
    </reaction>
</comment>
<dbReference type="Proteomes" id="UP000663870">
    <property type="component" value="Unassembled WGS sequence"/>
</dbReference>
<keyword evidence="6" id="KW-0326">Glycosidase</keyword>
<feature type="active site" description="Proton donor" evidence="7">
    <location>
        <position position="335"/>
    </location>
</feature>
<evidence type="ECO:0000313" key="12">
    <source>
        <dbReference type="EMBL" id="CAF1415352.1"/>
    </source>
</evidence>
<evidence type="ECO:0000256" key="5">
    <source>
        <dbReference type="ARBA" id="ARBA00023180"/>
    </source>
</evidence>
<evidence type="ECO:0000256" key="2">
    <source>
        <dbReference type="ARBA" id="ARBA00006285"/>
    </source>
</evidence>
<evidence type="ECO:0000256" key="6">
    <source>
        <dbReference type="ARBA" id="ARBA00023295"/>
    </source>
</evidence>
<evidence type="ECO:0000256" key="1">
    <source>
        <dbReference type="ARBA" id="ARBA00001231"/>
    </source>
</evidence>
<name>A0A814TP14_9BILA</name>
<feature type="transmembrane region" description="Helical" evidence="8">
    <location>
        <begin position="674"/>
        <end position="693"/>
    </location>
</feature>
<dbReference type="PANTHER" id="PTHR22600">
    <property type="entry name" value="BETA-HEXOSAMINIDASE"/>
    <property type="match status" value="1"/>
</dbReference>
<sequence>MLKAVSIVTCITIISIYTLLITIIYPYVCWFKHRPSDDDYSILPPIATIINKKSTKSCSNKNQLHLMPMPSKIILLNRTKTIHIPSIIRIETKRSLSFSILKSFKNASFILYIDYEFDMKNNSYPYLGIDESYQLNITSTNHAFLYAKTYVGIIRGLSTFQQLQYHDKISIPLLIFDKPQFIWRGLMLDVARHFIPITIIKQTINLMQLVKMNVLHLHLSDDQAFRLESKYFPRLHDSYEFYTQLDMKNLIEYARQHAIRIVPEFDMPAHTTSWFIGYPYLATYKNISYQLEKTWGIKNATMDVTRQSTYDFLDKFFSEMTHLFPDQYFHIGGDECEPYEWMQSEQIQKFLKKERLYDHQGLQAYFTRRAEKLLNKYNRTMMGWDEISTSNLSHQSIIQSWRDKTSLIDAVHRGYHAILSHGFYLDHMSSAEYHYNNDIKIDIILNKTEQKRILGGEACLWTEYINSNMVHSRTWPRTAAIAERLWSSTYDKIECMYDRLAIMDKIFFHSNDEQYIKDLSTLTRNVNSLKLLADLCEPLGLQGRDRTRNYTKQTLLNRFVDILKPESEQIRQLIKTKNISLLYSTFISWKINLLNINSNDTNILQLSENLVQLSEIGIRLLKLLNQNQQRQIVSSRWYYYQIYKLNILEYQIPEIRLAGVRVIRNLLEEFDPCSFDLINLSLILCFPIIVIFAQRIGFIRRRILVPCLNFIYYYCGRC</sequence>
<proteinExistence type="inferred from homology"/>
<evidence type="ECO:0000259" key="9">
    <source>
        <dbReference type="Pfam" id="PF00728"/>
    </source>
</evidence>
<dbReference type="InterPro" id="IPR017853">
    <property type="entry name" value="GH"/>
</dbReference>
<dbReference type="InterPro" id="IPR029018">
    <property type="entry name" value="Hex-like_dom2"/>
</dbReference>
<reference evidence="11" key="1">
    <citation type="submission" date="2021-02" db="EMBL/GenBank/DDBJ databases">
        <authorList>
            <person name="Nowell W R."/>
        </authorList>
    </citation>
    <scope>NUCLEOTIDE SEQUENCE</scope>
</reference>
<evidence type="ECO:0000256" key="7">
    <source>
        <dbReference type="PIRSR" id="PIRSR625705-1"/>
    </source>
</evidence>
<dbReference type="InterPro" id="IPR015883">
    <property type="entry name" value="Glyco_hydro_20_cat"/>
</dbReference>
<keyword evidence="5" id="KW-0325">Glycoprotein</keyword>
<dbReference type="SUPFAM" id="SSF55545">
    <property type="entry name" value="beta-N-acetylhexosaminidase-like domain"/>
    <property type="match status" value="1"/>
</dbReference>
<dbReference type="GO" id="GO:0016020">
    <property type="term" value="C:membrane"/>
    <property type="evidence" value="ECO:0007669"/>
    <property type="project" value="TreeGrafter"/>
</dbReference>
<dbReference type="Gene3D" id="3.20.20.80">
    <property type="entry name" value="Glycosidases"/>
    <property type="match status" value="1"/>
</dbReference>
<organism evidence="11 13">
    <name type="scientific">Rotaria sordida</name>
    <dbReference type="NCBI Taxonomy" id="392033"/>
    <lineage>
        <taxon>Eukaryota</taxon>
        <taxon>Metazoa</taxon>
        <taxon>Spiralia</taxon>
        <taxon>Gnathifera</taxon>
        <taxon>Rotifera</taxon>
        <taxon>Eurotatoria</taxon>
        <taxon>Bdelloidea</taxon>
        <taxon>Philodinida</taxon>
        <taxon>Philodinidae</taxon>
        <taxon>Rotaria</taxon>
    </lineage>
</organism>
<dbReference type="InterPro" id="IPR025705">
    <property type="entry name" value="Beta_hexosaminidase_sua/sub"/>
</dbReference>
<gene>
    <name evidence="12" type="ORF">JXQ802_LOCUS35531</name>
    <name evidence="11" type="ORF">PYM288_LOCUS22898</name>
</gene>
<dbReference type="GO" id="GO:0030203">
    <property type="term" value="P:glycosaminoglycan metabolic process"/>
    <property type="evidence" value="ECO:0007669"/>
    <property type="project" value="TreeGrafter"/>
</dbReference>
<dbReference type="EMBL" id="CAJNOH010001017">
    <property type="protein sequence ID" value="CAF1163938.1"/>
    <property type="molecule type" value="Genomic_DNA"/>
</dbReference>
<evidence type="ECO:0000313" key="13">
    <source>
        <dbReference type="Proteomes" id="UP000663854"/>
    </source>
</evidence>
<dbReference type="GO" id="GO:0004563">
    <property type="term" value="F:beta-N-acetylhexosaminidase activity"/>
    <property type="evidence" value="ECO:0007669"/>
    <property type="project" value="UniProtKB-EC"/>
</dbReference>
<dbReference type="EMBL" id="CAJNOL010001761">
    <property type="protein sequence ID" value="CAF1415352.1"/>
    <property type="molecule type" value="Genomic_DNA"/>
</dbReference>
<evidence type="ECO:0000256" key="8">
    <source>
        <dbReference type="SAM" id="Phobius"/>
    </source>
</evidence>
<dbReference type="AlphaFoldDB" id="A0A814TP14"/>
<dbReference type="Proteomes" id="UP000663854">
    <property type="component" value="Unassembled WGS sequence"/>
</dbReference>
<dbReference type="GO" id="GO:0006689">
    <property type="term" value="P:ganglioside catabolic process"/>
    <property type="evidence" value="ECO:0007669"/>
    <property type="project" value="TreeGrafter"/>
</dbReference>
<feature type="domain" description="Beta-hexosaminidase eukaryotic type N-terminal" evidence="10">
    <location>
        <begin position="119"/>
        <end position="163"/>
    </location>
</feature>